<feature type="transmembrane region" description="Helical" evidence="1">
    <location>
        <begin position="20"/>
        <end position="41"/>
    </location>
</feature>
<name>A0A520XG42_9DELT</name>
<sequence>MEQQEKSVKKQKTFSKISVLIYAISFFAILVLTLFVNIVYIKHMGAGGTKIYALNLKKLTDLKRQEIHKEILRHPTSTTPKMIKGEITDFVKDIDLDTKVYESNGVIIVKQAVIGGKGYEDITGKIESRLKEQKVL</sequence>
<evidence type="ECO:0000256" key="1">
    <source>
        <dbReference type="SAM" id="Phobius"/>
    </source>
</evidence>
<evidence type="ECO:0000313" key="2">
    <source>
        <dbReference type="EMBL" id="RZV40153.1"/>
    </source>
</evidence>
<organism evidence="2 3">
    <name type="scientific">Candidatus Acidulodesulfobacterium acidiphilum</name>
    <dbReference type="NCBI Taxonomy" id="2597224"/>
    <lineage>
        <taxon>Bacteria</taxon>
        <taxon>Deltaproteobacteria</taxon>
        <taxon>Candidatus Acidulodesulfobacterales</taxon>
        <taxon>Candidatus Acidulodesulfobacterium</taxon>
    </lineage>
</organism>
<gene>
    <name evidence="2" type="ORF">EVJ48_01300</name>
</gene>
<proteinExistence type="predicted"/>
<dbReference type="Proteomes" id="UP000322454">
    <property type="component" value="Unassembled WGS sequence"/>
</dbReference>
<keyword evidence="1" id="KW-1133">Transmembrane helix</keyword>
<comment type="caution">
    <text evidence="2">The sequence shown here is derived from an EMBL/GenBank/DDBJ whole genome shotgun (WGS) entry which is preliminary data.</text>
</comment>
<dbReference type="EMBL" id="SHMQ01000002">
    <property type="protein sequence ID" value="RZV40153.1"/>
    <property type="molecule type" value="Genomic_DNA"/>
</dbReference>
<accession>A0A520XG42</accession>
<evidence type="ECO:0000313" key="3">
    <source>
        <dbReference type="Proteomes" id="UP000322454"/>
    </source>
</evidence>
<reference evidence="2 3" key="1">
    <citation type="submission" date="2019-01" db="EMBL/GenBank/DDBJ databases">
        <title>Insights into ecological role of a new deltaproteobacterial order Candidatus Sinidesulfobacterales (Sva0485) by metagenomics and metatranscriptomics.</title>
        <authorList>
            <person name="Tan S."/>
            <person name="Liu J."/>
            <person name="Fang Y."/>
            <person name="Hedlund B."/>
            <person name="Lian Z.-H."/>
            <person name="Huang L.-Y."/>
            <person name="Li J.-T."/>
            <person name="Huang L.-N."/>
            <person name="Li W.-J."/>
            <person name="Jiang H.-C."/>
            <person name="Dong H.-L."/>
            <person name="Shu W.-S."/>
        </authorList>
    </citation>
    <scope>NUCLEOTIDE SEQUENCE [LARGE SCALE GENOMIC DNA]</scope>
    <source>
        <strain evidence="2">AP4</strain>
    </source>
</reference>
<protein>
    <submittedName>
        <fullName evidence="2">Uncharacterized protein</fullName>
    </submittedName>
</protein>
<dbReference type="AlphaFoldDB" id="A0A520XG42"/>
<keyword evidence="1" id="KW-0472">Membrane</keyword>
<keyword evidence="1" id="KW-0812">Transmembrane</keyword>